<dbReference type="Proteomes" id="UP000054018">
    <property type="component" value="Unassembled WGS sequence"/>
</dbReference>
<reference evidence="2" key="2">
    <citation type="submission" date="2015-01" db="EMBL/GenBank/DDBJ databases">
        <title>Evolutionary Origins and Diversification of the Mycorrhizal Mutualists.</title>
        <authorList>
            <consortium name="DOE Joint Genome Institute"/>
            <consortium name="Mycorrhizal Genomics Consortium"/>
            <person name="Kohler A."/>
            <person name="Kuo A."/>
            <person name="Nagy L.G."/>
            <person name="Floudas D."/>
            <person name="Copeland A."/>
            <person name="Barry K.W."/>
            <person name="Cichocki N."/>
            <person name="Veneault-Fourrey C."/>
            <person name="LaButti K."/>
            <person name="Lindquist E.A."/>
            <person name="Lipzen A."/>
            <person name="Lundell T."/>
            <person name="Morin E."/>
            <person name="Murat C."/>
            <person name="Riley R."/>
            <person name="Ohm R."/>
            <person name="Sun H."/>
            <person name="Tunlid A."/>
            <person name="Henrissat B."/>
            <person name="Grigoriev I.V."/>
            <person name="Hibbett D.S."/>
            <person name="Martin F."/>
        </authorList>
    </citation>
    <scope>NUCLEOTIDE SEQUENCE [LARGE SCALE GENOMIC DNA]</scope>
    <source>
        <strain evidence="2">441</strain>
    </source>
</reference>
<keyword evidence="2" id="KW-1185">Reference proteome</keyword>
<evidence type="ECO:0000313" key="1">
    <source>
        <dbReference type="EMBL" id="KIK10893.1"/>
    </source>
</evidence>
<organism evidence="1 2">
    <name type="scientific">Pisolithus microcarpus 441</name>
    <dbReference type="NCBI Taxonomy" id="765257"/>
    <lineage>
        <taxon>Eukaryota</taxon>
        <taxon>Fungi</taxon>
        <taxon>Dikarya</taxon>
        <taxon>Basidiomycota</taxon>
        <taxon>Agaricomycotina</taxon>
        <taxon>Agaricomycetes</taxon>
        <taxon>Agaricomycetidae</taxon>
        <taxon>Boletales</taxon>
        <taxon>Sclerodermatineae</taxon>
        <taxon>Pisolithaceae</taxon>
        <taxon>Pisolithus</taxon>
    </lineage>
</organism>
<accession>A0A0C9YSE8</accession>
<protein>
    <submittedName>
        <fullName evidence="1">Uncharacterized protein</fullName>
    </submittedName>
</protein>
<dbReference type="EMBL" id="KN834373">
    <property type="protein sequence ID" value="KIK10893.1"/>
    <property type="molecule type" value="Genomic_DNA"/>
</dbReference>
<evidence type="ECO:0000313" key="2">
    <source>
        <dbReference type="Proteomes" id="UP000054018"/>
    </source>
</evidence>
<proteinExistence type="predicted"/>
<gene>
    <name evidence="1" type="ORF">PISMIDRAFT_690708</name>
</gene>
<dbReference type="AlphaFoldDB" id="A0A0C9YSE8"/>
<name>A0A0C9YSE8_9AGAM</name>
<sequence>MNLEYLQPNREKISRQLTGLQECFPFYCRQPKSKSDLFIVCDFVKHIVDCIVTYRAARSG</sequence>
<reference evidence="1 2" key="1">
    <citation type="submission" date="2014-04" db="EMBL/GenBank/DDBJ databases">
        <authorList>
            <consortium name="DOE Joint Genome Institute"/>
            <person name="Kuo A."/>
            <person name="Kohler A."/>
            <person name="Costa M.D."/>
            <person name="Nagy L.G."/>
            <person name="Floudas D."/>
            <person name="Copeland A."/>
            <person name="Barry K.W."/>
            <person name="Cichocki N."/>
            <person name="Veneault-Fourrey C."/>
            <person name="LaButti K."/>
            <person name="Lindquist E.A."/>
            <person name="Lipzen A."/>
            <person name="Lundell T."/>
            <person name="Morin E."/>
            <person name="Murat C."/>
            <person name="Sun H."/>
            <person name="Tunlid A."/>
            <person name="Henrissat B."/>
            <person name="Grigoriev I.V."/>
            <person name="Hibbett D.S."/>
            <person name="Martin F."/>
            <person name="Nordberg H.P."/>
            <person name="Cantor M.N."/>
            <person name="Hua S.X."/>
        </authorList>
    </citation>
    <scope>NUCLEOTIDE SEQUENCE [LARGE SCALE GENOMIC DNA]</scope>
    <source>
        <strain evidence="1 2">441</strain>
    </source>
</reference>
<dbReference type="HOGENOM" id="CLU_2942710_0_0_1"/>